<reference evidence="3" key="1">
    <citation type="journal article" date="2020" name="Stud. Mycol.">
        <title>101 Dothideomycetes genomes: a test case for predicting lifestyles and emergence of pathogens.</title>
        <authorList>
            <person name="Haridas S."/>
            <person name="Albert R."/>
            <person name="Binder M."/>
            <person name="Bloem J."/>
            <person name="Labutti K."/>
            <person name="Salamov A."/>
            <person name="Andreopoulos B."/>
            <person name="Baker S."/>
            <person name="Barry K."/>
            <person name="Bills G."/>
            <person name="Bluhm B."/>
            <person name="Cannon C."/>
            <person name="Castanera R."/>
            <person name="Culley D."/>
            <person name="Daum C."/>
            <person name="Ezra D."/>
            <person name="Gonzalez J."/>
            <person name="Henrissat B."/>
            <person name="Kuo A."/>
            <person name="Liang C."/>
            <person name="Lipzen A."/>
            <person name="Lutzoni F."/>
            <person name="Magnuson J."/>
            <person name="Mondo S."/>
            <person name="Nolan M."/>
            <person name="Ohm R."/>
            <person name="Pangilinan J."/>
            <person name="Park H.-J."/>
            <person name="Ramirez L."/>
            <person name="Alfaro M."/>
            <person name="Sun H."/>
            <person name="Tritt A."/>
            <person name="Yoshinaga Y."/>
            <person name="Zwiers L.-H."/>
            <person name="Turgeon B."/>
            <person name="Goodwin S."/>
            <person name="Spatafora J."/>
            <person name="Crous P."/>
            <person name="Grigoriev I."/>
        </authorList>
    </citation>
    <scope>NUCLEOTIDE SEQUENCE</scope>
    <source>
        <strain evidence="3">CBS 116435</strain>
    </source>
</reference>
<evidence type="ECO:0000313" key="3">
    <source>
        <dbReference type="EMBL" id="KAF2724364.1"/>
    </source>
</evidence>
<feature type="compositionally biased region" description="Gly residues" evidence="1">
    <location>
        <begin position="59"/>
        <end position="99"/>
    </location>
</feature>
<sequence>MQTKTLLTLFATLLAANAAAIPQPAAIEVRQTDLLGSLTETIGSIVGNGNGNDASADGSGNGNAAGNGNGNGSGSGNQVGTGAGSGNGNGNSAGNGNGSGNTINVRRS</sequence>
<keyword evidence="4" id="KW-1185">Reference proteome</keyword>
<proteinExistence type="predicted"/>
<evidence type="ECO:0000256" key="2">
    <source>
        <dbReference type="SAM" id="SignalP"/>
    </source>
</evidence>
<protein>
    <submittedName>
        <fullName evidence="3">Uncharacterized protein</fullName>
    </submittedName>
</protein>
<keyword evidence="2" id="KW-0732">Signal</keyword>
<feature type="signal peptide" evidence="2">
    <location>
        <begin position="1"/>
        <end position="18"/>
    </location>
</feature>
<organism evidence="3 4">
    <name type="scientific">Polychaeton citri CBS 116435</name>
    <dbReference type="NCBI Taxonomy" id="1314669"/>
    <lineage>
        <taxon>Eukaryota</taxon>
        <taxon>Fungi</taxon>
        <taxon>Dikarya</taxon>
        <taxon>Ascomycota</taxon>
        <taxon>Pezizomycotina</taxon>
        <taxon>Dothideomycetes</taxon>
        <taxon>Dothideomycetidae</taxon>
        <taxon>Capnodiales</taxon>
        <taxon>Capnodiaceae</taxon>
        <taxon>Polychaeton</taxon>
    </lineage>
</organism>
<evidence type="ECO:0000313" key="4">
    <source>
        <dbReference type="Proteomes" id="UP000799441"/>
    </source>
</evidence>
<comment type="caution">
    <text evidence="3">The sequence shown here is derived from an EMBL/GenBank/DDBJ whole genome shotgun (WGS) entry which is preliminary data.</text>
</comment>
<name>A0A9P4URW5_9PEZI</name>
<evidence type="ECO:0000256" key="1">
    <source>
        <dbReference type="SAM" id="MobiDB-lite"/>
    </source>
</evidence>
<dbReference type="Proteomes" id="UP000799441">
    <property type="component" value="Unassembled WGS sequence"/>
</dbReference>
<feature type="chain" id="PRO_5040306921" evidence="2">
    <location>
        <begin position="19"/>
        <end position="108"/>
    </location>
</feature>
<dbReference type="EMBL" id="MU003772">
    <property type="protein sequence ID" value="KAF2724364.1"/>
    <property type="molecule type" value="Genomic_DNA"/>
</dbReference>
<accession>A0A9P4URW5</accession>
<dbReference type="AlphaFoldDB" id="A0A9P4URW5"/>
<gene>
    <name evidence="3" type="ORF">K431DRAFT_310302</name>
</gene>
<feature type="region of interest" description="Disordered" evidence="1">
    <location>
        <begin position="45"/>
        <end position="108"/>
    </location>
</feature>